<protein>
    <submittedName>
        <fullName evidence="1 2">Uncharacterized protein</fullName>
    </submittedName>
</protein>
<gene>
    <name evidence="1" type="ORF">PHYPA_023444</name>
</gene>
<organism evidence="1">
    <name type="scientific">Physcomitrium patens</name>
    <name type="common">Spreading-leaved earth moss</name>
    <name type="synonym">Physcomitrella patens</name>
    <dbReference type="NCBI Taxonomy" id="3218"/>
    <lineage>
        <taxon>Eukaryota</taxon>
        <taxon>Viridiplantae</taxon>
        <taxon>Streptophyta</taxon>
        <taxon>Embryophyta</taxon>
        <taxon>Bryophyta</taxon>
        <taxon>Bryophytina</taxon>
        <taxon>Bryopsida</taxon>
        <taxon>Funariidae</taxon>
        <taxon>Funariales</taxon>
        <taxon>Funariaceae</taxon>
        <taxon>Physcomitrium</taxon>
    </lineage>
</organism>
<reference evidence="1 3" key="1">
    <citation type="journal article" date="2008" name="Science">
        <title>The Physcomitrella genome reveals evolutionary insights into the conquest of land by plants.</title>
        <authorList>
            <person name="Rensing S."/>
            <person name="Lang D."/>
            <person name="Zimmer A."/>
            <person name="Terry A."/>
            <person name="Salamov A."/>
            <person name="Shapiro H."/>
            <person name="Nishiyama T."/>
            <person name="Perroud P.-F."/>
            <person name="Lindquist E."/>
            <person name="Kamisugi Y."/>
            <person name="Tanahashi T."/>
            <person name="Sakakibara K."/>
            <person name="Fujita T."/>
            <person name="Oishi K."/>
            <person name="Shin-I T."/>
            <person name="Kuroki Y."/>
            <person name="Toyoda A."/>
            <person name="Suzuki Y."/>
            <person name="Hashimoto A."/>
            <person name="Yamaguchi K."/>
            <person name="Sugano A."/>
            <person name="Kohara Y."/>
            <person name="Fujiyama A."/>
            <person name="Anterola A."/>
            <person name="Aoki S."/>
            <person name="Ashton N."/>
            <person name="Barbazuk W.B."/>
            <person name="Barker E."/>
            <person name="Bennetzen J."/>
            <person name="Bezanilla M."/>
            <person name="Blankenship R."/>
            <person name="Cho S.H."/>
            <person name="Dutcher S."/>
            <person name="Estelle M."/>
            <person name="Fawcett J.A."/>
            <person name="Gundlach H."/>
            <person name="Hanada K."/>
            <person name="Heyl A."/>
            <person name="Hicks K.A."/>
            <person name="Hugh J."/>
            <person name="Lohr M."/>
            <person name="Mayer K."/>
            <person name="Melkozernov A."/>
            <person name="Murata T."/>
            <person name="Nelson D."/>
            <person name="Pils B."/>
            <person name="Prigge M."/>
            <person name="Reiss B."/>
            <person name="Renner T."/>
            <person name="Rombauts S."/>
            <person name="Rushton P."/>
            <person name="Sanderfoot A."/>
            <person name="Schween G."/>
            <person name="Shiu S.-H."/>
            <person name="Stueber K."/>
            <person name="Theodoulou F.L."/>
            <person name="Tu H."/>
            <person name="Van de Peer Y."/>
            <person name="Verrier P.J."/>
            <person name="Waters E."/>
            <person name="Wood A."/>
            <person name="Yang L."/>
            <person name="Cove D."/>
            <person name="Cuming A."/>
            <person name="Hasebe M."/>
            <person name="Lucas S."/>
            <person name="Mishler D.B."/>
            <person name="Reski R."/>
            <person name="Grigoriev I."/>
            <person name="Quatrano R.S."/>
            <person name="Boore J.L."/>
        </authorList>
    </citation>
    <scope>NUCLEOTIDE SEQUENCE [LARGE SCALE GENOMIC DNA]</scope>
    <source>
        <strain evidence="2 3">cv. Gransden 2004</strain>
    </source>
</reference>
<sequence>MQLVTHESFSWDLIKGKNLATKGGPSEESSCDAHAAKDRVVANVEERKSGGNGIRLEGAARETGAANINSNTSIYILDYMCHHNLKLKKSNSNLNNKFE</sequence>
<dbReference type="AlphaFoldDB" id="A0A2K1J1Y8"/>
<evidence type="ECO:0000313" key="3">
    <source>
        <dbReference type="Proteomes" id="UP000006727"/>
    </source>
</evidence>
<dbReference type="Proteomes" id="UP000006727">
    <property type="component" value="Chromosome 18"/>
</dbReference>
<name>A0A2K1J1Y8_PHYPA</name>
<proteinExistence type="predicted"/>
<reference evidence="2" key="3">
    <citation type="submission" date="2020-12" db="UniProtKB">
        <authorList>
            <consortium name="EnsemblPlants"/>
        </authorList>
    </citation>
    <scope>IDENTIFICATION</scope>
</reference>
<dbReference type="EnsemblPlants" id="Pp3c18_21820V3.1">
    <property type="protein sequence ID" value="Pp3c18_21820V3.1"/>
    <property type="gene ID" value="Pp3c18_21820"/>
</dbReference>
<evidence type="ECO:0000313" key="1">
    <source>
        <dbReference type="EMBL" id="PNR35544.1"/>
    </source>
</evidence>
<keyword evidence="3" id="KW-1185">Reference proteome</keyword>
<dbReference type="Gramene" id="Pp3c18_21820V3.1">
    <property type="protein sequence ID" value="Pp3c18_21820V3.1"/>
    <property type="gene ID" value="Pp3c18_21820"/>
</dbReference>
<evidence type="ECO:0000313" key="2">
    <source>
        <dbReference type="EnsemblPlants" id="Pp3c18_21820V3.1"/>
    </source>
</evidence>
<dbReference type="InParanoid" id="A0A2K1J1Y8"/>
<accession>A0A2K1J1Y8</accession>
<reference evidence="1 3" key="2">
    <citation type="journal article" date="2018" name="Plant J.">
        <title>The Physcomitrella patens chromosome-scale assembly reveals moss genome structure and evolution.</title>
        <authorList>
            <person name="Lang D."/>
            <person name="Ullrich K.K."/>
            <person name="Murat F."/>
            <person name="Fuchs J."/>
            <person name="Jenkins J."/>
            <person name="Haas F.B."/>
            <person name="Piednoel M."/>
            <person name="Gundlach H."/>
            <person name="Van Bel M."/>
            <person name="Meyberg R."/>
            <person name="Vives C."/>
            <person name="Morata J."/>
            <person name="Symeonidi A."/>
            <person name="Hiss M."/>
            <person name="Muchero W."/>
            <person name="Kamisugi Y."/>
            <person name="Saleh O."/>
            <person name="Blanc G."/>
            <person name="Decker E.L."/>
            <person name="van Gessel N."/>
            <person name="Grimwood J."/>
            <person name="Hayes R.D."/>
            <person name="Graham S.W."/>
            <person name="Gunter L.E."/>
            <person name="McDaniel S.F."/>
            <person name="Hoernstein S.N.W."/>
            <person name="Larsson A."/>
            <person name="Li F.W."/>
            <person name="Perroud P.F."/>
            <person name="Phillips J."/>
            <person name="Ranjan P."/>
            <person name="Rokshar D.S."/>
            <person name="Rothfels C.J."/>
            <person name="Schneider L."/>
            <person name="Shu S."/>
            <person name="Stevenson D.W."/>
            <person name="Thummler F."/>
            <person name="Tillich M."/>
            <person name="Villarreal Aguilar J.C."/>
            <person name="Widiez T."/>
            <person name="Wong G.K."/>
            <person name="Wymore A."/>
            <person name="Zhang Y."/>
            <person name="Zimmer A.D."/>
            <person name="Quatrano R.S."/>
            <person name="Mayer K.F.X."/>
            <person name="Goodstein D."/>
            <person name="Casacuberta J.M."/>
            <person name="Vandepoele K."/>
            <person name="Reski R."/>
            <person name="Cuming A.C."/>
            <person name="Tuskan G.A."/>
            <person name="Maumus F."/>
            <person name="Salse J."/>
            <person name="Schmutz J."/>
            <person name="Rensing S.A."/>
        </authorList>
    </citation>
    <scope>NUCLEOTIDE SEQUENCE [LARGE SCALE GENOMIC DNA]</scope>
    <source>
        <strain evidence="2 3">cv. Gransden 2004</strain>
    </source>
</reference>
<dbReference type="EMBL" id="ABEU02000018">
    <property type="protein sequence ID" value="PNR35544.1"/>
    <property type="molecule type" value="Genomic_DNA"/>
</dbReference>